<dbReference type="SMART" id="SM00710">
    <property type="entry name" value="PbH1"/>
    <property type="match status" value="5"/>
</dbReference>
<keyword evidence="3" id="KW-1185">Reference proteome</keyword>
<feature type="chain" id="PRO_5020519181" evidence="1">
    <location>
        <begin position="23"/>
        <end position="466"/>
    </location>
</feature>
<dbReference type="EMBL" id="SJSK01000004">
    <property type="protein sequence ID" value="TCC89078.1"/>
    <property type="molecule type" value="Genomic_DNA"/>
</dbReference>
<proteinExistence type="predicted"/>
<evidence type="ECO:0000256" key="1">
    <source>
        <dbReference type="SAM" id="SignalP"/>
    </source>
</evidence>
<sequence>MNRRFKLFLTFCLLSLALQGFSKNYTVKSAAELEQLVLKPGDQVILANGDWKDQQLLFKGKGTSQNPIVLKAENPLKVNFTGKSSIKIEGTWLLVDGLNFKGGATNGEDVILFAESSSNCRLSNSSVVNYNPTDKAKEYTYVSLYGSRHRVDHCYFEGKTNIGPTLVVWLSASANYHQIDHNYFGPRPDINGNGGETIRIGTSTWSMYDSFTTVNANIFAHCNGETEIVSVKSCRNTISNNLFYESVGTLTLRHGNYNAVFGNIFIGNHIKDTGGIRIIGEYHNVYNNYLQGLTGTGLRAAISVMNGLPNPILVSHWQVKNATVVANTIVDCKEAFSIGAGKNAERILPPQKVMIANNLISKVSNGVTMVDQAADVVFNGNMVDEKGVAVSLLAGFKQVDVRLNNVGVIWQPASTSAVKGAFVGSFPFINKKDVGASLNEDQLSILQQKNVGPAWLSTNKITITSK</sequence>
<dbReference type="CDD" id="cd14251">
    <property type="entry name" value="PL-6"/>
    <property type="match status" value="1"/>
</dbReference>
<comment type="caution">
    <text evidence="2">The sequence shown here is derived from an EMBL/GenBank/DDBJ whole genome shotgun (WGS) entry which is preliminary data.</text>
</comment>
<dbReference type="RefSeq" id="WP_131554068.1">
    <property type="nucleotide sequence ID" value="NZ_SJSK01000004.1"/>
</dbReference>
<dbReference type="Gene3D" id="2.160.20.10">
    <property type="entry name" value="Single-stranded right-handed beta-helix, Pectin lyase-like"/>
    <property type="match status" value="1"/>
</dbReference>
<feature type="signal peptide" evidence="1">
    <location>
        <begin position="1"/>
        <end position="22"/>
    </location>
</feature>
<dbReference type="GO" id="GO:0016829">
    <property type="term" value="F:lyase activity"/>
    <property type="evidence" value="ECO:0007669"/>
    <property type="project" value="UniProtKB-KW"/>
</dbReference>
<accession>A0A4R0MQF0</accession>
<organism evidence="2 3">
    <name type="scientific">Pedobacter frigiditerrae</name>
    <dbReference type="NCBI Taxonomy" id="2530452"/>
    <lineage>
        <taxon>Bacteria</taxon>
        <taxon>Pseudomonadati</taxon>
        <taxon>Bacteroidota</taxon>
        <taxon>Sphingobacteriia</taxon>
        <taxon>Sphingobacteriales</taxon>
        <taxon>Sphingobacteriaceae</taxon>
        <taxon>Pedobacter</taxon>
    </lineage>
</organism>
<keyword evidence="2" id="KW-0456">Lyase</keyword>
<dbReference type="Proteomes" id="UP000292884">
    <property type="component" value="Unassembled WGS sequence"/>
</dbReference>
<dbReference type="InterPro" id="IPR039513">
    <property type="entry name" value="PL-6"/>
</dbReference>
<keyword evidence="1" id="KW-0732">Signal</keyword>
<reference evidence="2 3" key="1">
    <citation type="submission" date="2019-02" db="EMBL/GenBank/DDBJ databases">
        <title>Pedobacter sp. RP-1-13 sp. nov., isolated from Arctic soil.</title>
        <authorList>
            <person name="Dahal R.H."/>
        </authorList>
    </citation>
    <scope>NUCLEOTIDE SEQUENCE [LARGE SCALE GENOMIC DNA]</scope>
    <source>
        <strain evidence="2 3">RP-1-13</strain>
    </source>
</reference>
<dbReference type="Pfam" id="PF14592">
    <property type="entry name" value="Chondroitinas_B"/>
    <property type="match status" value="1"/>
</dbReference>
<dbReference type="InterPro" id="IPR012334">
    <property type="entry name" value="Pectin_lyas_fold"/>
</dbReference>
<evidence type="ECO:0000313" key="3">
    <source>
        <dbReference type="Proteomes" id="UP000292884"/>
    </source>
</evidence>
<dbReference type="SUPFAM" id="SSF51126">
    <property type="entry name" value="Pectin lyase-like"/>
    <property type="match status" value="1"/>
</dbReference>
<dbReference type="InterPro" id="IPR011050">
    <property type="entry name" value="Pectin_lyase_fold/virulence"/>
</dbReference>
<dbReference type="AlphaFoldDB" id="A0A4R0MQF0"/>
<evidence type="ECO:0000313" key="2">
    <source>
        <dbReference type="EMBL" id="TCC89078.1"/>
    </source>
</evidence>
<protein>
    <submittedName>
        <fullName evidence="2">Alginate lyase</fullName>
    </submittedName>
</protein>
<gene>
    <name evidence="2" type="ORF">EZ428_15345</name>
</gene>
<name>A0A4R0MQF0_9SPHI</name>
<dbReference type="InterPro" id="IPR006626">
    <property type="entry name" value="PbH1"/>
</dbReference>
<dbReference type="OrthoDB" id="6475864at2"/>